<accession>A0A1H8DPG1</accession>
<evidence type="ECO:0000313" key="2">
    <source>
        <dbReference type="Proteomes" id="UP000199158"/>
    </source>
</evidence>
<evidence type="ECO:0000313" key="1">
    <source>
        <dbReference type="EMBL" id="SEN09130.1"/>
    </source>
</evidence>
<protein>
    <recommendedName>
        <fullName evidence="3">Galactose mutarotase</fullName>
    </recommendedName>
</protein>
<name>A0A1H8DPG1_9FIRM</name>
<dbReference type="Gene3D" id="2.70.98.10">
    <property type="match status" value="1"/>
</dbReference>
<gene>
    <name evidence="1" type="ORF">SAMN05216180_2726</name>
</gene>
<dbReference type="Pfam" id="PF14486">
    <property type="entry name" value="DUF4432"/>
    <property type="match status" value="1"/>
</dbReference>
<dbReference type="Proteomes" id="UP000199158">
    <property type="component" value="Unassembled WGS sequence"/>
</dbReference>
<reference evidence="1 2" key="1">
    <citation type="submission" date="2016-10" db="EMBL/GenBank/DDBJ databases">
        <authorList>
            <person name="de Groot N.N."/>
        </authorList>
    </citation>
    <scope>NUCLEOTIDE SEQUENCE [LARGE SCALE GENOMIC DNA]</scope>
    <source>
        <strain evidence="1 2">CGMCC 1.5070</strain>
    </source>
</reference>
<organism evidence="1 2">
    <name type="scientific">Hydrogenoanaerobacterium saccharovorans</name>
    <dbReference type="NCBI Taxonomy" id="474960"/>
    <lineage>
        <taxon>Bacteria</taxon>
        <taxon>Bacillati</taxon>
        <taxon>Bacillota</taxon>
        <taxon>Clostridia</taxon>
        <taxon>Eubacteriales</taxon>
        <taxon>Oscillospiraceae</taxon>
        <taxon>Hydrogenoanaerobacterium</taxon>
    </lineage>
</organism>
<dbReference type="InterPro" id="IPR027839">
    <property type="entry name" value="DUF4432"/>
</dbReference>
<dbReference type="GO" id="GO:0030246">
    <property type="term" value="F:carbohydrate binding"/>
    <property type="evidence" value="ECO:0007669"/>
    <property type="project" value="InterPro"/>
</dbReference>
<sequence length="320" mass="35540">MRNPYIGHESQLAGFYRFTYSEGALRGLEAVEVYNQTGLRFTILLGRGMDIGYASYKGQSLTQISKCGFTSAVYFQNGGKEWQHAFGAGLLTTCGLSNVGPGSEENGEIYGIHGRYSSLSAEQVSLNRYTLEDDEVLEVSGVIRQAEIFGENFEVIRTIRTYCSQNKIEVADTITNQAFEPMPLMLMYHCNFGYPLLSENAVLKFDSKVSTARDSAAQVGYDDMKTIQPPRLGFEEQVYFHSGVQCAELCSAEFGVRLSWNDDELPCMTQWNMFGCGDYVLGLEPGNCYPIGRSEYLQSNDAEYLAAGASKTTALLFEII</sequence>
<dbReference type="EMBL" id="FOCG01000003">
    <property type="protein sequence ID" value="SEN09130.1"/>
    <property type="molecule type" value="Genomic_DNA"/>
</dbReference>
<dbReference type="RefSeq" id="WP_162840932.1">
    <property type="nucleotide sequence ID" value="NZ_FOCG01000003.1"/>
</dbReference>
<dbReference type="STRING" id="474960.SAMN05216180_2726"/>
<dbReference type="CDD" id="cd09023">
    <property type="entry name" value="Aldose_epim_Ec_c4013"/>
    <property type="match status" value="1"/>
</dbReference>
<dbReference type="InterPro" id="IPR014718">
    <property type="entry name" value="GH-type_carb-bd"/>
</dbReference>
<dbReference type="AlphaFoldDB" id="A0A1H8DPG1"/>
<evidence type="ECO:0008006" key="3">
    <source>
        <dbReference type="Google" id="ProtNLM"/>
    </source>
</evidence>
<keyword evidence="2" id="KW-1185">Reference proteome</keyword>
<proteinExistence type="predicted"/>